<dbReference type="InterPro" id="IPR051834">
    <property type="entry name" value="RING_finger_E3_ligase"/>
</dbReference>
<proteinExistence type="predicted"/>
<feature type="compositionally biased region" description="Polar residues" evidence="5">
    <location>
        <begin position="64"/>
        <end position="76"/>
    </location>
</feature>
<keyword evidence="2 4" id="KW-0863">Zinc-finger</keyword>
<feature type="compositionally biased region" description="Low complexity" evidence="5">
    <location>
        <begin position="205"/>
        <end position="214"/>
    </location>
</feature>
<feature type="compositionally biased region" description="Polar residues" evidence="5">
    <location>
        <begin position="35"/>
        <end position="45"/>
    </location>
</feature>
<keyword evidence="8" id="KW-1185">Reference proteome</keyword>
<dbReference type="PANTHER" id="PTHR45931:SF3">
    <property type="entry name" value="RING ZINC FINGER-CONTAINING PROTEIN"/>
    <property type="match status" value="1"/>
</dbReference>
<dbReference type="OrthoDB" id="8062037at2759"/>
<reference evidence="7 8" key="1">
    <citation type="journal article" date="2011" name="Proc. Natl. Acad. Sci. U.S.A.">
        <title>Genome and transcriptome analyses of the mountain pine beetle-fungal symbiont Grosmannia clavigera, a lodgepole pine pathogen.</title>
        <authorList>
            <person name="DiGuistini S."/>
            <person name="Wang Y."/>
            <person name="Liao N.Y."/>
            <person name="Taylor G."/>
            <person name="Tanguay P."/>
            <person name="Feau N."/>
            <person name="Henrissat B."/>
            <person name="Chan S.K."/>
            <person name="Hesse-Orce U."/>
            <person name="Alamouti S.M."/>
            <person name="Tsui C.K.M."/>
            <person name="Docking R.T."/>
            <person name="Levasseur A."/>
            <person name="Haridas S."/>
            <person name="Robertson G."/>
            <person name="Birol I."/>
            <person name="Holt R.A."/>
            <person name="Marra M.A."/>
            <person name="Hamelin R.C."/>
            <person name="Hirst M."/>
            <person name="Jones S.J.M."/>
            <person name="Bohlmann J."/>
            <person name="Breuil C."/>
        </authorList>
    </citation>
    <scope>NUCLEOTIDE SEQUENCE [LARGE SCALE GENOMIC DNA]</scope>
    <source>
        <strain evidence="8">kw1407 / UAMH 11150</strain>
    </source>
</reference>
<feature type="compositionally biased region" description="Low complexity" evidence="5">
    <location>
        <begin position="261"/>
        <end position="274"/>
    </location>
</feature>
<evidence type="ECO:0000313" key="7">
    <source>
        <dbReference type="EMBL" id="EFX03421.1"/>
    </source>
</evidence>
<evidence type="ECO:0000256" key="4">
    <source>
        <dbReference type="PROSITE-ProRule" id="PRU00175"/>
    </source>
</evidence>
<gene>
    <name evidence="7" type="ORF">CMQ_349</name>
</gene>
<evidence type="ECO:0000256" key="3">
    <source>
        <dbReference type="ARBA" id="ARBA00022833"/>
    </source>
</evidence>
<dbReference type="STRING" id="655863.F0XE14"/>
<feature type="compositionally biased region" description="Polar residues" evidence="5">
    <location>
        <begin position="245"/>
        <end position="260"/>
    </location>
</feature>
<evidence type="ECO:0000256" key="2">
    <source>
        <dbReference type="ARBA" id="ARBA00022771"/>
    </source>
</evidence>
<evidence type="ECO:0000313" key="8">
    <source>
        <dbReference type="Proteomes" id="UP000007796"/>
    </source>
</evidence>
<dbReference type="eggNOG" id="KOG0800">
    <property type="taxonomic scope" value="Eukaryota"/>
</dbReference>
<accession>F0XE14</accession>
<dbReference type="GO" id="GO:0006511">
    <property type="term" value="P:ubiquitin-dependent protein catabolic process"/>
    <property type="evidence" value="ECO:0007669"/>
    <property type="project" value="TreeGrafter"/>
</dbReference>
<keyword evidence="3" id="KW-0862">Zinc</keyword>
<protein>
    <submittedName>
        <fullName evidence="7">Zinc finger protein atl6</fullName>
    </submittedName>
</protein>
<dbReference type="GO" id="GO:0005634">
    <property type="term" value="C:nucleus"/>
    <property type="evidence" value="ECO:0007669"/>
    <property type="project" value="TreeGrafter"/>
</dbReference>
<feature type="compositionally biased region" description="Pro residues" evidence="5">
    <location>
        <begin position="717"/>
        <end position="730"/>
    </location>
</feature>
<dbReference type="AlphaFoldDB" id="F0XE14"/>
<feature type="compositionally biased region" description="Polar residues" evidence="5">
    <location>
        <begin position="687"/>
        <end position="698"/>
    </location>
</feature>
<feature type="region of interest" description="Disordered" evidence="5">
    <location>
        <begin position="233"/>
        <end position="310"/>
    </location>
</feature>
<name>F0XE14_GROCL</name>
<dbReference type="GeneID" id="25976595"/>
<dbReference type="InterPro" id="IPR001841">
    <property type="entry name" value="Znf_RING"/>
</dbReference>
<feature type="compositionally biased region" description="Polar residues" evidence="5">
    <location>
        <begin position="546"/>
        <end position="568"/>
    </location>
</feature>
<feature type="compositionally biased region" description="Polar residues" evidence="5">
    <location>
        <begin position="763"/>
        <end position="779"/>
    </location>
</feature>
<feature type="compositionally biased region" description="Basic and acidic residues" evidence="5">
    <location>
        <begin position="89"/>
        <end position="100"/>
    </location>
</feature>
<dbReference type="InParanoid" id="F0XE14"/>
<organism evidence="8">
    <name type="scientific">Grosmannia clavigera (strain kw1407 / UAMH 11150)</name>
    <name type="common">Blue stain fungus</name>
    <name type="synonym">Graphiocladiella clavigera</name>
    <dbReference type="NCBI Taxonomy" id="655863"/>
    <lineage>
        <taxon>Eukaryota</taxon>
        <taxon>Fungi</taxon>
        <taxon>Dikarya</taxon>
        <taxon>Ascomycota</taxon>
        <taxon>Pezizomycotina</taxon>
        <taxon>Sordariomycetes</taxon>
        <taxon>Sordariomycetidae</taxon>
        <taxon>Ophiostomatales</taxon>
        <taxon>Ophiostomataceae</taxon>
        <taxon>Leptographium</taxon>
    </lineage>
</organism>
<dbReference type="HOGENOM" id="CLU_359439_0_0_1"/>
<feature type="region of interest" description="Disordered" evidence="5">
    <location>
        <begin position="682"/>
        <end position="779"/>
    </location>
</feature>
<dbReference type="RefSeq" id="XP_014172903.1">
    <property type="nucleotide sequence ID" value="XM_014317428.1"/>
</dbReference>
<dbReference type="PROSITE" id="PS50089">
    <property type="entry name" value="ZF_RING_2"/>
    <property type="match status" value="1"/>
</dbReference>
<evidence type="ECO:0000256" key="1">
    <source>
        <dbReference type="ARBA" id="ARBA00022723"/>
    </source>
</evidence>
<feature type="region of interest" description="Disordered" evidence="5">
    <location>
        <begin position="493"/>
        <end position="606"/>
    </location>
</feature>
<dbReference type="Proteomes" id="UP000007796">
    <property type="component" value="Unassembled WGS sequence"/>
</dbReference>
<keyword evidence="1" id="KW-0479">Metal-binding</keyword>
<evidence type="ECO:0000256" key="5">
    <source>
        <dbReference type="SAM" id="MobiDB-lite"/>
    </source>
</evidence>
<feature type="compositionally biased region" description="Low complexity" evidence="5">
    <location>
        <begin position="173"/>
        <end position="192"/>
    </location>
</feature>
<sequence>MDEMDYDMHIPPGAQPPSSMAEARPIPRCPYLLPNPSQTMTNSNLYDPLQFSPGRQPWSGFRQPLQNPYGNSSRYNPTPFYMMPQPQEQADRPQPDEFHRQSQSRAMTFGLQPPSLTPARPAIPDISPTRSSGLPGDAGSGRNAGESADNQIDWERRLGAQDVQSLLQTEFQSSPSPSHRSSSPGSSVSDRSQASDQTRSPGRSAATAQFASAANLDDPPVLSHTTLDRAFWDTSSQRAGRDNSRNSATGRLESAQSTSPSGSTVAVPTASAASLLERRSRTPPRHRRAGHGSSGGNARASDLDSDDDMDSISDEQQALHHFIDHLDGNMAATAPPNSVFPGSGIRARQVLRGAVANKRIASKSAIASLVCVEIESLSSTERTCIICYNDFGVPSPEGINEAPLQLPKCKHVFGDHCIKKWFEESDSCPYCRDKVPSEPVMQYTQSALQQFMRVQHLQASRRGVSMPMNPQSIIASSQAYARMLHDREAAMQDLISPGPGSSGQGRPFGLGDRRAPPEEFNEGQRRTRARHGTFRTSTARPFGMSDSPQSTAAAGPATGQTSSRPAPTQHQATPPIPPMPTMLRPPPQPLPQQPIQSMQIPHPLPAPTQQARERCLLPYQAHLNYTWQPQGYSHFGPPSQGTFHMPQVPHYMQNYATGNGSGPVPGVGNRMSFPSYPASMYGPGSGEANTSFGHSQAPTLPPPPGAGEGRPHLLSAIPPPPMPSLEPPHNLPLSPVSLPQHQSLPPISRLDMPNRLSGPAPLSNLQDSSFPNSTAGWGP</sequence>
<dbReference type="PANTHER" id="PTHR45931">
    <property type="entry name" value="SI:CH211-59O9.10"/>
    <property type="match status" value="1"/>
</dbReference>
<feature type="compositionally biased region" description="Basic and acidic residues" evidence="5">
    <location>
        <begin position="511"/>
        <end position="525"/>
    </location>
</feature>
<feature type="region of interest" description="Disordered" evidence="5">
    <location>
        <begin position="1"/>
        <end position="147"/>
    </location>
</feature>
<dbReference type="InterPro" id="IPR013083">
    <property type="entry name" value="Znf_RING/FYVE/PHD"/>
</dbReference>
<dbReference type="GO" id="GO:0008270">
    <property type="term" value="F:zinc ion binding"/>
    <property type="evidence" value="ECO:0007669"/>
    <property type="project" value="UniProtKB-KW"/>
</dbReference>
<feature type="domain" description="RING-type" evidence="6">
    <location>
        <begin position="384"/>
        <end position="432"/>
    </location>
</feature>
<feature type="compositionally biased region" description="Basic residues" evidence="5">
    <location>
        <begin position="281"/>
        <end position="290"/>
    </location>
</feature>
<dbReference type="EMBL" id="GL629765">
    <property type="protein sequence ID" value="EFX03421.1"/>
    <property type="molecule type" value="Genomic_DNA"/>
</dbReference>
<feature type="compositionally biased region" description="Pro residues" evidence="5">
    <location>
        <begin position="574"/>
        <end position="592"/>
    </location>
</feature>
<dbReference type="SUPFAM" id="SSF57850">
    <property type="entry name" value="RING/U-box"/>
    <property type="match status" value="1"/>
</dbReference>
<evidence type="ECO:0000259" key="6">
    <source>
        <dbReference type="PROSITE" id="PS50089"/>
    </source>
</evidence>
<feature type="region of interest" description="Disordered" evidence="5">
    <location>
        <begin position="169"/>
        <end position="221"/>
    </location>
</feature>
<dbReference type="Gene3D" id="3.30.40.10">
    <property type="entry name" value="Zinc/RING finger domain, C3HC4 (zinc finger)"/>
    <property type="match status" value="1"/>
</dbReference>
<dbReference type="Pfam" id="PF13639">
    <property type="entry name" value="zf-RING_2"/>
    <property type="match status" value="1"/>
</dbReference>
<dbReference type="GO" id="GO:0061630">
    <property type="term" value="F:ubiquitin protein ligase activity"/>
    <property type="evidence" value="ECO:0007669"/>
    <property type="project" value="TreeGrafter"/>
</dbReference>